<dbReference type="OrthoDB" id="5592979at2759"/>
<evidence type="ECO:0000313" key="6">
    <source>
        <dbReference type="EMBL" id="GBG77008.1"/>
    </source>
</evidence>
<dbReference type="GO" id="GO:0005771">
    <property type="term" value="C:multivesicular body"/>
    <property type="evidence" value="ECO:0007669"/>
    <property type="project" value="TreeGrafter"/>
</dbReference>
<dbReference type="Gene3D" id="6.10.250.1710">
    <property type="match status" value="1"/>
</dbReference>
<dbReference type="GO" id="GO:0006900">
    <property type="term" value="P:vesicle budding from membrane"/>
    <property type="evidence" value="ECO:0007669"/>
    <property type="project" value="TreeGrafter"/>
</dbReference>
<evidence type="ECO:0000256" key="4">
    <source>
        <dbReference type="SAM" id="Coils"/>
    </source>
</evidence>
<evidence type="ECO:0000256" key="1">
    <source>
        <dbReference type="ARBA" id="ARBA00004177"/>
    </source>
</evidence>
<dbReference type="GO" id="GO:0009898">
    <property type="term" value="C:cytoplasmic side of plasma membrane"/>
    <property type="evidence" value="ECO:0007669"/>
    <property type="project" value="TreeGrafter"/>
</dbReference>
<dbReference type="PANTHER" id="PTHR22761:SF10">
    <property type="entry name" value="GH13992P"/>
    <property type="match status" value="1"/>
</dbReference>
<dbReference type="GO" id="GO:0000815">
    <property type="term" value="C:ESCRT III complex"/>
    <property type="evidence" value="ECO:0007669"/>
    <property type="project" value="TreeGrafter"/>
</dbReference>
<evidence type="ECO:0000256" key="2">
    <source>
        <dbReference type="ARBA" id="ARBA00006190"/>
    </source>
</evidence>
<dbReference type="GO" id="GO:0032511">
    <property type="term" value="P:late endosome to vacuole transport via multivesicular body sorting pathway"/>
    <property type="evidence" value="ECO:0007669"/>
    <property type="project" value="TreeGrafter"/>
</dbReference>
<keyword evidence="4" id="KW-0175">Coiled coil</keyword>
<accession>A0A388L441</accession>
<reference evidence="6 7" key="1">
    <citation type="journal article" date="2018" name="Cell">
        <title>The Chara Genome: Secondary Complexity and Implications for Plant Terrestrialization.</title>
        <authorList>
            <person name="Nishiyama T."/>
            <person name="Sakayama H."/>
            <person name="Vries J.D."/>
            <person name="Buschmann H."/>
            <person name="Saint-Marcoux D."/>
            <person name="Ullrich K.K."/>
            <person name="Haas F.B."/>
            <person name="Vanderstraeten L."/>
            <person name="Becker D."/>
            <person name="Lang D."/>
            <person name="Vosolsobe S."/>
            <person name="Rombauts S."/>
            <person name="Wilhelmsson P.K.I."/>
            <person name="Janitza P."/>
            <person name="Kern R."/>
            <person name="Heyl A."/>
            <person name="Rumpler F."/>
            <person name="Villalobos L.I.A.C."/>
            <person name="Clay J.M."/>
            <person name="Skokan R."/>
            <person name="Toyoda A."/>
            <person name="Suzuki Y."/>
            <person name="Kagoshima H."/>
            <person name="Schijlen E."/>
            <person name="Tajeshwar N."/>
            <person name="Catarino B."/>
            <person name="Hetherington A.J."/>
            <person name="Saltykova A."/>
            <person name="Bonnot C."/>
            <person name="Breuninger H."/>
            <person name="Symeonidi A."/>
            <person name="Radhakrishnan G.V."/>
            <person name="Van Nieuwerburgh F."/>
            <person name="Deforce D."/>
            <person name="Chang C."/>
            <person name="Karol K.G."/>
            <person name="Hedrich R."/>
            <person name="Ulvskov P."/>
            <person name="Glockner G."/>
            <person name="Delwiche C.F."/>
            <person name="Petrasek J."/>
            <person name="Van de Peer Y."/>
            <person name="Friml J."/>
            <person name="Beilby M."/>
            <person name="Dolan L."/>
            <person name="Kohara Y."/>
            <person name="Sugano S."/>
            <person name="Fujiyama A."/>
            <person name="Delaux P.-M."/>
            <person name="Quint M."/>
            <person name="TheiBen G."/>
            <person name="Hagemann M."/>
            <person name="Harholt J."/>
            <person name="Dunand C."/>
            <person name="Zachgo S."/>
            <person name="Langdale J."/>
            <person name="Maumus F."/>
            <person name="Straeten D.V.D."/>
            <person name="Gould S.B."/>
            <person name="Rensing S.A."/>
        </authorList>
    </citation>
    <scope>NUCLEOTIDE SEQUENCE [LARGE SCALE GENOMIC DNA]</scope>
    <source>
        <strain evidence="6 7">S276</strain>
    </source>
</reference>
<name>A0A388L441_CHABU</name>
<dbReference type="Gramene" id="GBG77008">
    <property type="protein sequence ID" value="GBG77008"/>
    <property type="gene ID" value="CBR_g23338"/>
</dbReference>
<comment type="subcellular location">
    <subcellularLocation>
        <location evidence="1">Endosome</location>
    </subcellularLocation>
</comment>
<keyword evidence="7" id="KW-1185">Reference proteome</keyword>
<dbReference type="Proteomes" id="UP000265515">
    <property type="component" value="Unassembled WGS sequence"/>
</dbReference>
<feature type="coiled-coil region" evidence="4">
    <location>
        <begin position="154"/>
        <end position="181"/>
    </location>
</feature>
<gene>
    <name evidence="6" type="ORF">CBR_g23338</name>
</gene>
<keyword evidence="3" id="KW-0967">Endosome</keyword>
<dbReference type="AlphaFoldDB" id="A0A388L441"/>
<dbReference type="STRING" id="69332.A0A388L441"/>
<sequence length="283" mass="31940">MNKFWAKLFRRRKQDKSALSANTASREKLTETLALLEKKDAVIQGKIRNELEKARVFMQQNRRPAALQCLKKKKMWEAQAENIANYQLRLHDQLIMLENATATTDVIDVLREGAQVMKQIQRQNNIDDVEGTMDRIREQSETMHQIQESLGAPVLTADLDEDDLERELQELEEMSEFDVEDSNMTAEPHMIRHPPAVSTASLARVSPQSDPPSGMRTSSHGAIFSATPGPPAYMPVKAPTTEEEHMYEVISDMAPTQPTQKEDEVISDLASTPPMRQALQGTT</sequence>
<feature type="region of interest" description="Disordered" evidence="5">
    <location>
        <begin position="254"/>
        <end position="283"/>
    </location>
</feature>
<proteinExistence type="inferred from homology"/>
<dbReference type="EMBL" id="BFEA01000258">
    <property type="protein sequence ID" value="GBG77008.1"/>
    <property type="molecule type" value="Genomic_DNA"/>
</dbReference>
<comment type="similarity">
    <text evidence="2">Belongs to the SNF7 family.</text>
</comment>
<dbReference type="InterPro" id="IPR005024">
    <property type="entry name" value="Snf7_fam"/>
</dbReference>
<dbReference type="Gene3D" id="1.10.287.1060">
    <property type="entry name" value="ESAT-6-like"/>
    <property type="match status" value="1"/>
</dbReference>
<comment type="caution">
    <text evidence="6">The sequence shown here is derived from an EMBL/GenBank/DDBJ whole genome shotgun (WGS) entry which is preliminary data.</text>
</comment>
<evidence type="ECO:0000313" key="7">
    <source>
        <dbReference type="Proteomes" id="UP000265515"/>
    </source>
</evidence>
<organism evidence="6 7">
    <name type="scientific">Chara braunii</name>
    <name type="common">Braun's stonewort</name>
    <dbReference type="NCBI Taxonomy" id="69332"/>
    <lineage>
        <taxon>Eukaryota</taxon>
        <taxon>Viridiplantae</taxon>
        <taxon>Streptophyta</taxon>
        <taxon>Charophyceae</taxon>
        <taxon>Charales</taxon>
        <taxon>Characeae</taxon>
        <taxon>Chara</taxon>
    </lineage>
</organism>
<dbReference type="PANTHER" id="PTHR22761">
    <property type="entry name" value="CHARGED MULTIVESICULAR BODY PROTEIN"/>
    <property type="match status" value="1"/>
</dbReference>
<protein>
    <submittedName>
        <fullName evidence="6">Uncharacterized protein</fullName>
    </submittedName>
</protein>
<evidence type="ECO:0000256" key="3">
    <source>
        <dbReference type="ARBA" id="ARBA00022753"/>
    </source>
</evidence>
<evidence type="ECO:0000256" key="5">
    <source>
        <dbReference type="SAM" id="MobiDB-lite"/>
    </source>
</evidence>
<dbReference type="Pfam" id="PF03357">
    <property type="entry name" value="Snf7"/>
    <property type="match status" value="1"/>
</dbReference>